<evidence type="ECO:0000313" key="11">
    <source>
        <dbReference type="Proteomes" id="UP001500936"/>
    </source>
</evidence>
<feature type="domain" description="Aminotransferase class V" evidence="9">
    <location>
        <begin position="30"/>
        <end position="399"/>
    </location>
</feature>
<gene>
    <name evidence="10" type="ORF">GCM10023187_44760</name>
</gene>
<name>A0ABP8KSP6_9BACT</name>
<dbReference type="Gene3D" id="3.90.1150.10">
    <property type="entry name" value="Aspartate Aminotransferase, domain 1"/>
    <property type="match status" value="1"/>
</dbReference>
<dbReference type="InterPro" id="IPR020578">
    <property type="entry name" value="Aminotrans_V_PyrdxlP_BS"/>
</dbReference>
<comment type="caution">
    <text evidence="10">The sequence shown here is derived from an EMBL/GenBank/DDBJ whole genome shotgun (WGS) entry which is preliminary data.</text>
</comment>
<keyword evidence="4 8" id="KW-0808">Transferase</keyword>
<dbReference type="InterPro" id="IPR000192">
    <property type="entry name" value="Aminotrans_V_dom"/>
</dbReference>
<dbReference type="RefSeq" id="WP_345270254.1">
    <property type="nucleotide sequence ID" value="NZ_BAABHB010000012.1"/>
</dbReference>
<dbReference type="PIRSF" id="PIRSF005572">
    <property type="entry name" value="NifS"/>
    <property type="match status" value="1"/>
</dbReference>
<comment type="function">
    <text evidence="2 8">Catalyzes the removal of elemental sulfur and selenium atoms from L-cysteine, L-cystine, L-selenocysteine, and L-selenocystine to produce L-alanine.</text>
</comment>
<accession>A0ABP8KSP6</accession>
<dbReference type="SUPFAM" id="SSF53383">
    <property type="entry name" value="PLP-dependent transferases"/>
    <property type="match status" value="1"/>
</dbReference>
<dbReference type="InterPro" id="IPR015421">
    <property type="entry name" value="PyrdxlP-dep_Trfase_major"/>
</dbReference>
<keyword evidence="11" id="KW-1185">Reference proteome</keyword>
<dbReference type="InterPro" id="IPR010970">
    <property type="entry name" value="Cys_dSase_SufS"/>
</dbReference>
<dbReference type="PANTHER" id="PTHR43586">
    <property type="entry name" value="CYSTEINE DESULFURASE"/>
    <property type="match status" value="1"/>
</dbReference>
<dbReference type="NCBIfam" id="TIGR01979">
    <property type="entry name" value="sufS"/>
    <property type="match status" value="1"/>
</dbReference>
<evidence type="ECO:0000256" key="2">
    <source>
        <dbReference type="ARBA" id="ARBA00002824"/>
    </source>
</evidence>
<dbReference type="EC" id="2.8.1.7" evidence="8"/>
<keyword evidence="5 8" id="KW-0663">Pyridoxal phosphate</keyword>
<dbReference type="EMBL" id="BAABHB010000012">
    <property type="protein sequence ID" value="GAA4414829.1"/>
    <property type="molecule type" value="Genomic_DNA"/>
</dbReference>
<evidence type="ECO:0000256" key="6">
    <source>
        <dbReference type="ARBA" id="ARBA00050776"/>
    </source>
</evidence>
<dbReference type="Proteomes" id="UP001500936">
    <property type="component" value="Unassembled WGS sequence"/>
</dbReference>
<dbReference type="InterPro" id="IPR016454">
    <property type="entry name" value="Cysteine_dSase"/>
</dbReference>
<proteinExistence type="inferred from homology"/>
<protein>
    <recommendedName>
        <fullName evidence="8">Cysteine desulfurase</fullName>
        <ecNumber evidence="8">2.8.1.7</ecNumber>
    </recommendedName>
</protein>
<dbReference type="Gene3D" id="3.40.640.10">
    <property type="entry name" value="Type I PLP-dependent aspartate aminotransferase-like (Major domain)"/>
    <property type="match status" value="1"/>
</dbReference>
<sequence>MQTATDILDIQRIRNDFPVLHQQINGRPLVYLDNAATTQKPRPVLNALIHYYEGYNANIHRGIHHLAEKATAAFEASRKSIQQFLNAAHPEEIIFTYGTTDGINLVAQSFGRRFLKEGDEIIISTLEHHSNIVPWQMLCEEKGCILKVIPVDDAGDLILEEYEQLLSERTKFVSVVHVSNALGTINPVQAIIEKAHAVGAVVLIDGAQATSHIDIDVQALDVDFYVLSAHKLYGPTGMGVLYGKKALLEAMPPYRGGGEMIKEVTFEKTTYNDLPYKFEAGTPNIADVIAVKVALEYLETLGKANVAAHETDLLRYATEQLSEIEGLRIIGQAKEKISVVSFVMDGIHHQDIGVILDQQGIAVRTGHHCTQPLMRRFGLTGTTRASFSVYNTREEIDRLVQGLHRVRKMML</sequence>
<evidence type="ECO:0000256" key="4">
    <source>
        <dbReference type="ARBA" id="ARBA00022679"/>
    </source>
</evidence>
<dbReference type="PANTHER" id="PTHR43586:SF8">
    <property type="entry name" value="CYSTEINE DESULFURASE 1, CHLOROPLASTIC"/>
    <property type="match status" value="1"/>
</dbReference>
<dbReference type="PROSITE" id="PS00595">
    <property type="entry name" value="AA_TRANSFER_CLASS_5"/>
    <property type="match status" value="1"/>
</dbReference>
<comment type="cofactor">
    <cofactor evidence="1 7">
        <name>pyridoxal 5'-phosphate</name>
        <dbReference type="ChEBI" id="CHEBI:597326"/>
    </cofactor>
</comment>
<dbReference type="InterPro" id="IPR015424">
    <property type="entry name" value="PyrdxlP-dep_Trfase"/>
</dbReference>
<evidence type="ECO:0000259" key="9">
    <source>
        <dbReference type="Pfam" id="PF00266"/>
    </source>
</evidence>
<evidence type="ECO:0000256" key="5">
    <source>
        <dbReference type="ARBA" id="ARBA00022898"/>
    </source>
</evidence>
<evidence type="ECO:0000256" key="7">
    <source>
        <dbReference type="RuleBase" id="RU004504"/>
    </source>
</evidence>
<dbReference type="InterPro" id="IPR015422">
    <property type="entry name" value="PyrdxlP-dep_Trfase_small"/>
</dbReference>
<comment type="catalytic activity">
    <reaction evidence="6 8">
        <text>(sulfur carrier)-H + L-cysteine = (sulfur carrier)-SH + L-alanine</text>
        <dbReference type="Rhea" id="RHEA:43892"/>
        <dbReference type="Rhea" id="RHEA-COMP:14737"/>
        <dbReference type="Rhea" id="RHEA-COMP:14739"/>
        <dbReference type="ChEBI" id="CHEBI:29917"/>
        <dbReference type="ChEBI" id="CHEBI:35235"/>
        <dbReference type="ChEBI" id="CHEBI:57972"/>
        <dbReference type="ChEBI" id="CHEBI:64428"/>
        <dbReference type="EC" id="2.8.1.7"/>
    </reaction>
</comment>
<evidence type="ECO:0000256" key="1">
    <source>
        <dbReference type="ARBA" id="ARBA00001933"/>
    </source>
</evidence>
<evidence type="ECO:0000256" key="3">
    <source>
        <dbReference type="ARBA" id="ARBA00010447"/>
    </source>
</evidence>
<reference evidence="11" key="1">
    <citation type="journal article" date="2019" name="Int. J. Syst. Evol. Microbiol.">
        <title>The Global Catalogue of Microorganisms (GCM) 10K type strain sequencing project: providing services to taxonomists for standard genome sequencing and annotation.</title>
        <authorList>
            <consortium name="The Broad Institute Genomics Platform"/>
            <consortium name="The Broad Institute Genome Sequencing Center for Infectious Disease"/>
            <person name="Wu L."/>
            <person name="Ma J."/>
        </authorList>
    </citation>
    <scope>NUCLEOTIDE SEQUENCE [LARGE SCALE GENOMIC DNA]</scope>
    <source>
        <strain evidence="11">JCM 17925</strain>
    </source>
</reference>
<comment type="similarity">
    <text evidence="3 8">Belongs to the class-V pyridoxal-phosphate-dependent aminotransferase family. Csd subfamily.</text>
</comment>
<dbReference type="Pfam" id="PF00266">
    <property type="entry name" value="Aminotran_5"/>
    <property type="match status" value="1"/>
</dbReference>
<organism evidence="10 11">
    <name type="scientific">Nibrella viscosa</name>
    <dbReference type="NCBI Taxonomy" id="1084524"/>
    <lineage>
        <taxon>Bacteria</taxon>
        <taxon>Pseudomonadati</taxon>
        <taxon>Bacteroidota</taxon>
        <taxon>Cytophagia</taxon>
        <taxon>Cytophagales</taxon>
        <taxon>Spirosomataceae</taxon>
        <taxon>Nibrella</taxon>
    </lineage>
</organism>
<dbReference type="CDD" id="cd06453">
    <property type="entry name" value="SufS_like"/>
    <property type="match status" value="1"/>
</dbReference>
<evidence type="ECO:0000313" key="10">
    <source>
        <dbReference type="EMBL" id="GAA4414829.1"/>
    </source>
</evidence>
<evidence type="ECO:0000256" key="8">
    <source>
        <dbReference type="RuleBase" id="RU004506"/>
    </source>
</evidence>